<dbReference type="InterPro" id="IPR018709">
    <property type="entry name" value="CoA_activase_DUF2229"/>
</dbReference>
<gene>
    <name evidence="7" type="ORF">NE398_08895</name>
</gene>
<dbReference type="InterPro" id="IPR051805">
    <property type="entry name" value="Dehydratase_Activator_Redct"/>
</dbReference>
<dbReference type="SUPFAM" id="SSF53067">
    <property type="entry name" value="Actin-like ATPase domain"/>
    <property type="match status" value="2"/>
</dbReference>
<dbReference type="Pfam" id="PF01869">
    <property type="entry name" value="BcrAD_BadFG"/>
    <property type="match status" value="2"/>
</dbReference>
<name>A0A9X3XNE7_9CLOT</name>
<feature type="domain" description="ATPase BadF/BadG/BcrA/BcrD type" evidence="5">
    <location>
        <begin position="321"/>
        <end position="572"/>
    </location>
</feature>
<evidence type="ECO:0000256" key="3">
    <source>
        <dbReference type="ARBA" id="ARBA00023004"/>
    </source>
</evidence>
<dbReference type="NCBIfam" id="TIGR00241">
    <property type="entry name" value="CoA_E_activ"/>
    <property type="match status" value="2"/>
</dbReference>
<keyword evidence="3" id="KW-0408">Iron</keyword>
<dbReference type="GO" id="GO:0046872">
    <property type="term" value="F:metal ion binding"/>
    <property type="evidence" value="ECO:0007669"/>
    <property type="project" value="UniProtKB-KW"/>
</dbReference>
<sequence>MIYRLGIDAGSTTVKLVLLDENDNVKYKSYKRHLTKVRETILEEIILIRDLLINNDIKVSITGSSGYGVAKDTSISFVQEVFATTIGVKKLFNNIDVVIELGGEDAKIIYLTNGLEERMNSSCAGGTGAFIDQMASLMGITVEELDEISLEYNSIYPIASRCGVFAKSDVQPLLNQGASKSDIAASIYEAVVNQTIGGLAQGREIKGNILFLGGPLFFYKGLRERFIKDLNLKDEEAIIPNDAEVFVARGAALFSNNEDRTYTYEKLISKLSYSNNINVDMKKYIKPLFSTKEEYKSFIERHNKAKVLDRDINNFNGDAYLGIDAGSTTTKLVLIDKDDNILYDYYAHNEGNPVKIIKEQLEYIYKEFGDRINIKASSVTGYGEELIKKGFGIDFGIVETLAHYIAASRFNPDVDFILDIGGQDIKCFEIENQSIKSIILNEACSSGCGSFIETFAKAMGYDVESFAKLGLFAQHPADLGSRCTVFMNSSVKQAQRDGATIEDVSAGLSMSIVKNALYKVIRTKNIGKNVIVQGGTLCNDAILRSLELELGQNVIRSNISGLMGAYGAALYAKSQNIEKSQIIDKESIKNFNHESKGAKCGLCTNKCNLTINTFAGGKKYISGNRCSKPTGKYNDNNIPNLYEYKNNKIMEYADNDGIKDTIGIPMVLNMYENLPFFVKFFNELDIKVVLSEDSSKKLYLKGQHTIPSDTVCYPAKLSHGHIESLISKDIKNIFYPCMTYNFDEGISDNCFNCPVVAYYPEVIKNNISKLKEFNYISPYLDLNSSKSTVDNLYNSLKDYYNWISKEKVKFAYEKAIEEYRQYKIDILDRGKKAIKYARENNLLIVVLAGRPYHVDKEINHGIDKMMNSLGLVILTEDSIPIDKSNKEVKMLNQWTYQARLFNAANFVVNNDDMQLVQLVSFGCGTDAITADETKRILEDKGKLYTQLKIDETSNLGAAKIRIRSMVEAIKSR</sequence>
<dbReference type="InterPro" id="IPR002731">
    <property type="entry name" value="ATPase_BadF"/>
</dbReference>
<evidence type="ECO:0000259" key="6">
    <source>
        <dbReference type="Pfam" id="PF09989"/>
    </source>
</evidence>
<dbReference type="RefSeq" id="WP_111928500.1">
    <property type="nucleotide sequence ID" value="NZ_JADPEJ010000001.1"/>
</dbReference>
<keyword evidence="8" id="KW-1185">Reference proteome</keyword>
<feature type="domain" description="DUF2229" evidence="6">
    <location>
        <begin position="661"/>
        <end position="879"/>
    </location>
</feature>
<dbReference type="Proteomes" id="UP001141183">
    <property type="component" value="Unassembled WGS sequence"/>
</dbReference>
<dbReference type="Pfam" id="PF09989">
    <property type="entry name" value="DUF2229"/>
    <property type="match status" value="1"/>
</dbReference>
<evidence type="ECO:0000256" key="4">
    <source>
        <dbReference type="ARBA" id="ARBA00023014"/>
    </source>
</evidence>
<dbReference type="EMBL" id="JAMRYU010000008">
    <property type="protein sequence ID" value="MDC4240282.1"/>
    <property type="molecule type" value="Genomic_DNA"/>
</dbReference>
<keyword evidence="2" id="KW-0479">Metal-binding</keyword>
<dbReference type="CDD" id="cd24034">
    <property type="entry name" value="ASKHA_NBD_O66634-like_rpt1"/>
    <property type="match status" value="1"/>
</dbReference>
<dbReference type="CDD" id="cd24035">
    <property type="entry name" value="ASKHA_NBD_O66634-like_rpt2"/>
    <property type="match status" value="1"/>
</dbReference>
<evidence type="ECO:0000256" key="1">
    <source>
        <dbReference type="ARBA" id="ARBA00001966"/>
    </source>
</evidence>
<dbReference type="PANTHER" id="PTHR32329">
    <property type="entry name" value="BIFUNCTIONAL PROTEIN [INCLUDES 2-HYDROXYACYL-COA DEHYDRATASE (N-TER) AND ITS ACTIVATOR DOMAIN (C_TERM)-RELATED"/>
    <property type="match status" value="1"/>
</dbReference>
<dbReference type="AlphaFoldDB" id="A0A9X3XNE7"/>
<feature type="domain" description="ATPase BadF/BadG/BcrA/BcrD type" evidence="5">
    <location>
        <begin position="5"/>
        <end position="254"/>
    </location>
</feature>
<dbReference type="GO" id="GO:0051536">
    <property type="term" value="F:iron-sulfur cluster binding"/>
    <property type="evidence" value="ECO:0007669"/>
    <property type="project" value="UniProtKB-KW"/>
</dbReference>
<reference evidence="7" key="1">
    <citation type="submission" date="2022-05" db="EMBL/GenBank/DDBJ databases">
        <title>Draft genome sequence of Clostridium tertium strain CP3 isolated from Peru.</title>
        <authorList>
            <person name="Hurtado R."/>
            <person name="Lima L."/>
            <person name="Sousa T."/>
            <person name="Jaiswal A.K."/>
            <person name="Tiwari S."/>
            <person name="Maturrano L."/>
            <person name="Brenig B."/>
            <person name="Azevedo V."/>
        </authorList>
    </citation>
    <scope>NUCLEOTIDE SEQUENCE</scope>
    <source>
        <strain evidence="7">CP3</strain>
    </source>
</reference>
<organism evidence="7 8">
    <name type="scientific">Clostridium tertium</name>
    <dbReference type="NCBI Taxonomy" id="1559"/>
    <lineage>
        <taxon>Bacteria</taxon>
        <taxon>Bacillati</taxon>
        <taxon>Bacillota</taxon>
        <taxon>Clostridia</taxon>
        <taxon>Eubacteriales</taxon>
        <taxon>Clostridiaceae</taxon>
        <taxon>Clostridium</taxon>
    </lineage>
</organism>
<evidence type="ECO:0000313" key="8">
    <source>
        <dbReference type="Proteomes" id="UP001141183"/>
    </source>
</evidence>
<dbReference type="Gene3D" id="3.30.420.40">
    <property type="match status" value="4"/>
</dbReference>
<evidence type="ECO:0000256" key="2">
    <source>
        <dbReference type="ARBA" id="ARBA00022723"/>
    </source>
</evidence>
<evidence type="ECO:0000259" key="5">
    <source>
        <dbReference type="Pfam" id="PF01869"/>
    </source>
</evidence>
<proteinExistence type="predicted"/>
<dbReference type="InterPro" id="IPR043129">
    <property type="entry name" value="ATPase_NBD"/>
</dbReference>
<comment type="caution">
    <text evidence="7">The sequence shown here is derived from an EMBL/GenBank/DDBJ whole genome shotgun (WGS) entry which is preliminary data.</text>
</comment>
<dbReference type="PANTHER" id="PTHR32329:SF4">
    <property type="entry name" value="ACTIVATOR OF 2-HYDROXYACYL-COA DEHYDRATASE"/>
    <property type="match status" value="1"/>
</dbReference>
<evidence type="ECO:0000313" key="7">
    <source>
        <dbReference type="EMBL" id="MDC4240282.1"/>
    </source>
</evidence>
<comment type="cofactor">
    <cofactor evidence="1">
        <name>[4Fe-4S] cluster</name>
        <dbReference type="ChEBI" id="CHEBI:49883"/>
    </cofactor>
</comment>
<dbReference type="InterPro" id="IPR008275">
    <property type="entry name" value="CoA_E_activase_dom"/>
</dbReference>
<accession>A0A9X3XNE7</accession>
<protein>
    <submittedName>
        <fullName evidence="7">Acyl-CoA dehydratase activase</fullName>
    </submittedName>
</protein>
<keyword evidence="4" id="KW-0411">Iron-sulfur</keyword>